<dbReference type="EMBL" id="CP001736">
    <property type="protein sequence ID" value="ADB30438.1"/>
    <property type="molecule type" value="Genomic_DNA"/>
</dbReference>
<evidence type="ECO:0000313" key="1">
    <source>
        <dbReference type="EMBL" id="ADB30438.1"/>
    </source>
</evidence>
<proteinExistence type="predicted"/>
<dbReference type="KEGG" id="kfl:Kfla_1336"/>
<gene>
    <name evidence="1" type="ordered locus">Kfla_1336</name>
</gene>
<dbReference type="AlphaFoldDB" id="D2PKC6"/>
<reference evidence="1 2" key="2">
    <citation type="journal article" date="2010" name="Stand. Genomic Sci.">
        <title>Complete genome sequence of Kribbella flavida type strain (IFO 14399).</title>
        <authorList>
            <person name="Pukall R."/>
            <person name="Lapidus A."/>
            <person name="Glavina Del Rio T."/>
            <person name="Copeland A."/>
            <person name="Tice H."/>
            <person name="Cheng J.-F."/>
            <person name="Lucas S."/>
            <person name="Chen F."/>
            <person name="Nolan M."/>
            <person name="LaButti K."/>
            <person name="Pati A."/>
            <person name="Ivanova N."/>
            <person name="Mavrommatis K."/>
            <person name="Mikhailova N."/>
            <person name="Pitluck S."/>
            <person name="Bruce D."/>
            <person name="Goodwin L."/>
            <person name="Land M."/>
            <person name="Hauser L."/>
            <person name="Chang Y.-J."/>
            <person name="Jeffries C.D."/>
            <person name="Chen A."/>
            <person name="Palaniappan K."/>
            <person name="Chain P."/>
            <person name="Rohde M."/>
            <person name="Goeker M."/>
            <person name="Bristow J."/>
            <person name="Eisen J.A."/>
            <person name="Markowitz V."/>
            <person name="Hugenholtz P."/>
            <person name="Kyrpides N.C."/>
            <person name="Klenk H.-P."/>
            <person name="Brettin T."/>
        </authorList>
    </citation>
    <scope>NUCLEOTIDE SEQUENCE [LARGE SCALE GENOMIC DNA]</scope>
    <source>
        <strain evidence="2">DSM 17836 / JCM 10339 / NBRC 14399</strain>
    </source>
</reference>
<dbReference type="STRING" id="479435.Kfla_1336"/>
<dbReference type="HOGENOM" id="CLU_2752560_0_0_11"/>
<evidence type="ECO:0008006" key="3">
    <source>
        <dbReference type="Google" id="ProtNLM"/>
    </source>
</evidence>
<accession>D2PKC6</accession>
<sequence>MGKAFPVLSTLEAPQLAADRPPAPRAALYALVDRPRLHWLRLTHRSRAEVVTAAVALTLSATAFTLANLL</sequence>
<protein>
    <recommendedName>
        <fullName evidence="3">ABC transporter permease</fullName>
    </recommendedName>
</protein>
<name>D2PKC6_KRIFD</name>
<dbReference type="Proteomes" id="UP000007967">
    <property type="component" value="Chromosome"/>
</dbReference>
<reference evidence="2" key="1">
    <citation type="submission" date="2009-09" db="EMBL/GenBank/DDBJ databases">
        <title>The complete genome of Kribbella flavida DSM 17836.</title>
        <authorList>
            <consortium name="US DOE Joint Genome Institute (JGI-PGF)"/>
            <person name="Lucas S."/>
            <person name="Copeland A."/>
            <person name="Lapidus A."/>
            <person name="Glavina del Rio T."/>
            <person name="Dalin E."/>
            <person name="Tice H."/>
            <person name="Bruce D."/>
            <person name="Goodwin L."/>
            <person name="Pitluck S."/>
            <person name="Kyrpides N."/>
            <person name="Mavromatis K."/>
            <person name="Ivanova N."/>
            <person name="Saunders E."/>
            <person name="Brettin T."/>
            <person name="Detter J.C."/>
            <person name="Han C."/>
            <person name="Larimer F."/>
            <person name="Land M."/>
            <person name="Hauser L."/>
            <person name="Markowitz V."/>
            <person name="Cheng J.-F."/>
            <person name="Hugenholtz P."/>
            <person name="Woyke T."/>
            <person name="Wu D."/>
            <person name="Pukall R."/>
            <person name="Klenk H.-P."/>
            <person name="Eisen J.A."/>
        </authorList>
    </citation>
    <scope>NUCLEOTIDE SEQUENCE [LARGE SCALE GENOMIC DNA]</scope>
    <source>
        <strain evidence="2">DSM 17836 / JCM 10339 / NBRC 14399</strain>
    </source>
</reference>
<evidence type="ECO:0000313" key="2">
    <source>
        <dbReference type="Proteomes" id="UP000007967"/>
    </source>
</evidence>
<organism evidence="1 2">
    <name type="scientific">Kribbella flavida (strain DSM 17836 / JCM 10339 / NBRC 14399)</name>
    <dbReference type="NCBI Taxonomy" id="479435"/>
    <lineage>
        <taxon>Bacteria</taxon>
        <taxon>Bacillati</taxon>
        <taxon>Actinomycetota</taxon>
        <taxon>Actinomycetes</taxon>
        <taxon>Propionibacteriales</taxon>
        <taxon>Kribbellaceae</taxon>
        <taxon>Kribbella</taxon>
    </lineage>
</organism>
<keyword evidence="2" id="KW-1185">Reference proteome</keyword>